<organism evidence="4 5">
    <name type="scientific">Rahnella sikkimica</name>
    <dbReference type="NCBI Taxonomy" id="1805933"/>
    <lineage>
        <taxon>Bacteria</taxon>
        <taxon>Pseudomonadati</taxon>
        <taxon>Pseudomonadota</taxon>
        <taxon>Gammaproteobacteria</taxon>
        <taxon>Enterobacterales</taxon>
        <taxon>Yersiniaceae</taxon>
        <taxon>Rahnella</taxon>
    </lineage>
</organism>
<dbReference type="GO" id="GO:0016758">
    <property type="term" value="F:hexosyltransferase activity"/>
    <property type="evidence" value="ECO:0007669"/>
    <property type="project" value="UniProtKB-ARBA"/>
</dbReference>
<dbReference type="KEGG" id="rox:BV494_17250"/>
<evidence type="ECO:0000313" key="5">
    <source>
        <dbReference type="Proteomes" id="UP000239197"/>
    </source>
</evidence>
<dbReference type="RefSeq" id="WP_104923965.1">
    <property type="nucleotide sequence ID" value="NZ_CP019062.1"/>
</dbReference>
<reference evidence="5" key="1">
    <citation type="submission" date="2017-01" db="EMBL/GenBank/DDBJ databases">
        <title>Genome sequence of Rouxiella sp. ERMR1:05.</title>
        <authorList>
            <person name="Kumar R."/>
            <person name="Singh D."/>
            <person name="Kumar S."/>
        </authorList>
    </citation>
    <scope>NUCLEOTIDE SEQUENCE [LARGE SCALE GENOMIC DNA]</scope>
    <source>
        <strain evidence="5">ERMR1:05</strain>
    </source>
</reference>
<dbReference type="Pfam" id="PF00535">
    <property type="entry name" value="Glycos_transf_2"/>
    <property type="match status" value="1"/>
</dbReference>
<keyword evidence="5" id="KW-1185">Reference proteome</keyword>
<dbReference type="OrthoDB" id="6813549at2"/>
<dbReference type="SUPFAM" id="SSF53448">
    <property type="entry name" value="Nucleotide-diphospho-sugar transferases"/>
    <property type="match status" value="1"/>
</dbReference>
<name>A0A2L1UUD9_9GAMM</name>
<evidence type="ECO:0000256" key="2">
    <source>
        <dbReference type="ARBA" id="ARBA00022679"/>
    </source>
</evidence>
<dbReference type="EMBL" id="CP019062">
    <property type="protein sequence ID" value="AVF36569.1"/>
    <property type="molecule type" value="Genomic_DNA"/>
</dbReference>
<evidence type="ECO:0000256" key="1">
    <source>
        <dbReference type="ARBA" id="ARBA00022676"/>
    </source>
</evidence>
<dbReference type="InterPro" id="IPR001173">
    <property type="entry name" value="Glyco_trans_2-like"/>
</dbReference>
<dbReference type="PANTHER" id="PTHR22916:SF51">
    <property type="entry name" value="GLYCOSYLTRANSFERASE EPSH-RELATED"/>
    <property type="match status" value="1"/>
</dbReference>
<proteinExistence type="predicted"/>
<accession>A0A2L1UUD9</accession>
<gene>
    <name evidence="4" type="ORF">BV494_17250</name>
</gene>
<dbReference type="NCBIfam" id="NF007482">
    <property type="entry name" value="PRK10073.1"/>
    <property type="match status" value="1"/>
</dbReference>
<dbReference type="AlphaFoldDB" id="A0A2L1UUD9"/>
<dbReference type="Gene3D" id="3.90.550.10">
    <property type="entry name" value="Spore Coat Polysaccharide Biosynthesis Protein SpsA, Chain A"/>
    <property type="match status" value="1"/>
</dbReference>
<dbReference type="Proteomes" id="UP000239197">
    <property type="component" value="Chromosome"/>
</dbReference>
<dbReference type="PANTHER" id="PTHR22916">
    <property type="entry name" value="GLYCOSYLTRANSFERASE"/>
    <property type="match status" value="1"/>
</dbReference>
<keyword evidence="2" id="KW-0808">Transferase</keyword>
<feature type="domain" description="Glycosyltransferase 2-like" evidence="3">
    <location>
        <begin position="8"/>
        <end position="130"/>
    </location>
</feature>
<keyword evidence="1" id="KW-0328">Glycosyltransferase</keyword>
<evidence type="ECO:0000259" key="3">
    <source>
        <dbReference type="Pfam" id="PF00535"/>
    </source>
</evidence>
<evidence type="ECO:0000313" key="4">
    <source>
        <dbReference type="EMBL" id="AVF36569.1"/>
    </source>
</evidence>
<dbReference type="CDD" id="cd00761">
    <property type="entry name" value="Glyco_tranf_GTA_type"/>
    <property type="match status" value="1"/>
</dbReference>
<protein>
    <submittedName>
        <fullName evidence="4">Glycosyltransferase</fullName>
    </submittedName>
</protein>
<sequence length="328" mass="38123">MLQTPSLSIIVAVYNGEQFLAQFFDNIIQQTLTHFEMIVVNDGSTDKSAEIIESYRSSFETFRVFTIENQGVSAARNHGLSQATGKYLAFPDIDDNIHPGMYQKLLEMAETNSLDVATCNGRYVYEDSDKSKIIFPPERLSSTEVLSGDVWLKQALESRKFLHVTWLNIYNHDFIRRHNFSFEPGLRHQDIPWTTEILLAADRVQYTSDIFYDYLIHSNSVSHKTDGDATEVRSAHHYMKILRMLDDINHRYPEKVAKVPACKWQIAKEGLGILHTVDKIKDPALKKKLVEEIFQQGIWSLMWRNANTFRLRWRLGRRYFKLRKLISG</sequence>
<dbReference type="InterPro" id="IPR029044">
    <property type="entry name" value="Nucleotide-diphossugar_trans"/>
</dbReference>